<evidence type="ECO:0000313" key="2">
    <source>
        <dbReference type="Proteomes" id="UP000029424"/>
    </source>
</evidence>
<gene>
    <name evidence="1" type="ORF">DM82_5338</name>
</gene>
<organism evidence="1 2">
    <name type="scientific">Burkholderia oklahomensis</name>
    <dbReference type="NCBI Taxonomy" id="342113"/>
    <lineage>
        <taxon>Bacteria</taxon>
        <taxon>Pseudomonadati</taxon>
        <taxon>Pseudomonadota</taxon>
        <taxon>Betaproteobacteria</taxon>
        <taxon>Burkholderiales</taxon>
        <taxon>Burkholderiaceae</taxon>
        <taxon>Burkholderia</taxon>
        <taxon>pseudomallei group</taxon>
    </lineage>
</organism>
<protein>
    <submittedName>
        <fullName evidence="1">Uncharacterized protein</fullName>
    </submittedName>
</protein>
<dbReference type="Proteomes" id="UP000029424">
    <property type="component" value="Chromosome 2"/>
</dbReference>
<dbReference type="EMBL" id="CP008727">
    <property type="protein sequence ID" value="AIO69245.1"/>
    <property type="molecule type" value="Genomic_DNA"/>
</dbReference>
<evidence type="ECO:0000313" key="1">
    <source>
        <dbReference type="EMBL" id="AIO69245.1"/>
    </source>
</evidence>
<reference evidence="1 2" key="1">
    <citation type="submission" date="2014-06" db="EMBL/GenBank/DDBJ databases">
        <authorList>
            <person name="Bishop-Lilly K.A."/>
            <person name="Broomall S.M."/>
            <person name="Chain P.S."/>
            <person name="Chertkov O."/>
            <person name="Coyne S.R."/>
            <person name="Daligault H.E."/>
            <person name="Davenport K.W."/>
            <person name="Erkkila T."/>
            <person name="Frey K.G."/>
            <person name="Gibbons H.S."/>
            <person name="Gu W."/>
            <person name="Jaissle J."/>
            <person name="Johnson S.L."/>
            <person name="Koroleva G.I."/>
            <person name="Ladner J.T."/>
            <person name="Lo C.-C."/>
            <person name="Minogue T.D."/>
            <person name="Munk C."/>
            <person name="Palacios G.F."/>
            <person name="Redden C.L."/>
            <person name="Rosenzweig C.N."/>
            <person name="Scholz M.B."/>
            <person name="Teshima H."/>
            <person name="Xu Y."/>
        </authorList>
    </citation>
    <scope>NUCLEOTIDE SEQUENCE [LARGE SCALE GENOMIC DNA]</scope>
    <source>
        <strain evidence="1 2">EO147</strain>
    </source>
</reference>
<proteinExistence type="predicted"/>
<name>A0AAI8FQR4_9BURK</name>
<keyword evidence="2" id="KW-1185">Reference proteome</keyword>
<dbReference type="KEGG" id="bok:DM82_5338"/>
<accession>A0AAI8FQR4</accession>
<sequence length="68" mass="7735">MHIPNRSYPRDFSKAVISFRFDVDALEIRPKRSFCIGFHPNCNDAAGVGFESYIGIQVRVHVQAILAR</sequence>
<dbReference type="AlphaFoldDB" id="A0AAI8FQR4"/>